<evidence type="ECO:0000313" key="1">
    <source>
        <dbReference type="EMBL" id="MBX68737.1"/>
    </source>
</evidence>
<dbReference type="EMBL" id="GGEC01088253">
    <property type="protein sequence ID" value="MBX68737.1"/>
    <property type="molecule type" value="Transcribed_RNA"/>
</dbReference>
<proteinExistence type="predicted"/>
<organism evidence="1">
    <name type="scientific">Rhizophora mucronata</name>
    <name type="common">Asiatic mangrove</name>
    <dbReference type="NCBI Taxonomy" id="61149"/>
    <lineage>
        <taxon>Eukaryota</taxon>
        <taxon>Viridiplantae</taxon>
        <taxon>Streptophyta</taxon>
        <taxon>Embryophyta</taxon>
        <taxon>Tracheophyta</taxon>
        <taxon>Spermatophyta</taxon>
        <taxon>Magnoliopsida</taxon>
        <taxon>eudicotyledons</taxon>
        <taxon>Gunneridae</taxon>
        <taxon>Pentapetalae</taxon>
        <taxon>rosids</taxon>
        <taxon>fabids</taxon>
        <taxon>Malpighiales</taxon>
        <taxon>Rhizophoraceae</taxon>
        <taxon>Rhizophora</taxon>
    </lineage>
</organism>
<protein>
    <submittedName>
        <fullName evidence="1">Uncharacterized protein</fullName>
    </submittedName>
</protein>
<dbReference type="AlphaFoldDB" id="A0A2P2QP63"/>
<name>A0A2P2QP63_RHIMU</name>
<sequence>MVSSSLDLELLDILVEM</sequence>
<reference evidence="1" key="1">
    <citation type="submission" date="2018-02" db="EMBL/GenBank/DDBJ databases">
        <title>Rhizophora mucronata_Transcriptome.</title>
        <authorList>
            <person name="Meera S.P."/>
            <person name="Sreeshan A."/>
            <person name="Augustine A."/>
        </authorList>
    </citation>
    <scope>NUCLEOTIDE SEQUENCE</scope>
    <source>
        <tissue evidence="1">Leaf</tissue>
    </source>
</reference>
<accession>A0A2P2QP63</accession>